<feature type="non-terminal residue" evidence="1">
    <location>
        <position position="1"/>
    </location>
</feature>
<dbReference type="Proteomes" id="UP001159427">
    <property type="component" value="Unassembled WGS sequence"/>
</dbReference>
<evidence type="ECO:0000313" key="1">
    <source>
        <dbReference type="EMBL" id="CAH3198875.1"/>
    </source>
</evidence>
<gene>
    <name evidence="1" type="ORF">PEVE_00037272</name>
</gene>
<dbReference type="EMBL" id="CALNXI010006079">
    <property type="protein sequence ID" value="CAH3198875.1"/>
    <property type="molecule type" value="Genomic_DNA"/>
</dbReference>
<evidence type="ECO:0000313" key="2">
    <source>
        <dbReference type="Proteomes" id="UP001159427"/>
    </source>
</evidence>
<dbReference type="SUPFAM" id="SSF57184">
    <property type="entry name" value="Growth factor receptor domain"/>
    <property type="match status" value="1"/>
</dbReference>
<organism evidence="1 2">
    <name type="scientific">Porites evermanni</name>
    <dbReference type="NCBI Taxonomy" id="104178"/>
    <lineage>
        <taxon>Eukaryota</taxon>
        <taxon>Metazoa</taxon>
        <taxon>Cnidaria</taxon>
        <taxon>Anthozoa</taxon>
        <taxon>Hexacorallia</taxon>
        <taxon>Scleractinia</taxon>
        <taxon>Fungiina</taxon>
        <taxon>Poritidae</taxon>
        <taxon>Porites</taxon>
    </lineage>
</organism>
<reference evidence="1 2" key="1">
    <citation type="submission" date="2022-05" db="EMBL/GenBank/DDBJ databases">
        <authorList>
            <consortium name="Genoscope - CEA"/>
            <person name="William W."/>
        </authorList>
    </citation>
    <scope>NUCLEOTIDE SEQUENCE [LARGE SCALE GENOMIC DNA]</scope>
</reference>
<comment type="caution">
    <text evidence="1">The sequence shown here is derived from an EMBL/GenBank/DDBJ whole genome shotgun (WGS) entry which is preliminary data.</text>
</comment>
<sequence length="147" mass="16476">EGSLPLIIVIVKVAIKKMQNFTLEIHVRFYQIKTVEMRGVGYDDSEYIDISSFFPYPWMADPLLPAFKQSGFANQILGKYKLLPCSLGWFVNASSEAKKCIECPAGGFYSDQLAFVNDSCLHCKNGTFVHYNNAPGKSPFDCKTCPD</sequence>
<proteinExistence type="predicted"/>
<dbReference type="InterPro" id="IPR009030">
    <property type="entry name" value="Growth_fac_rcpt_cys_sf"/>
</dbReference>
<feature type="non-terminal residue" evidence="1">
    <location>
        <position position="147"/>
    </location>
</feature>
<dbReference type="Gene3D" id="2.10.50.10">
    <property type="entry name" value="Tumor Necrosis Factor Receptor, subunit A, domain 2"/>
    <property type="match status" value="1"/>
</dbReference>
<protein>
    <recommendedName>
        <fullName evidence="3">Tyrosine-protein kinase ephrin type A/B receptor-like domain-containing protein</fullName>
    </recommendedName>
</protein>
<name>A0ABN8T3M6_9CNID</name>
<keyword evidence="2" id="KW-1185">Reference proteome</keyword>
<evidence type="ECO:0008006" key="3">
    <source>
        <dbReference type="Google" id="ProtNLM"/>
    </source>
</evidence>
<dbReference type="SMART" id="SM01411">
    <property type="entry name" value="Ephrin_rec_like"/>
    <property type="match status" value="1"/>
</dbReference>
<accession>A0ABN8T3M6</accession>